<dbReference type="PANTHER" id="PTHR43025:SF3">
    <property type="entry name" value="MONOGALACTOSYLDIACYLGLYCEROL SYNTHASE 1, CHLOROPLASTIC"/>
    <property type="match status" value="1"/>
</dbReference>
<keyword evidence="7" id="KW-1133">Transmembrane helix</keyword>
<sequence>MAAEVTHASLIFGVLMFVSIVSIIFTLEYLDDEVFENSIPDFKFQRVLVGAVVSSTLSAMVHRGVTRQNQEGSWVLMSMLLISQLVCCVNDNYAASASLREGFASGMARRRVALWLGKRLAATAIALIVAVSFGVLKAAFKVAKWRRALLKAEMAEAEYPGYMLRRQASEDQTGRVILICFANVGSGHKVAAKAVEAAIEARKAANPERYGKVNVVLLDAMDLCPEPFRIIMQGMFQELTQSLAGQHMLGYLYDMGDGGRQKARFQAVAENLCLVPMLERIAEYRPDAVLCTHFLPAQLMATLRSRSRTLERRLPVATVLTDLDLQYMWVQKVDRMFVPREEARIMLDAYAAKGAPSAGSVSMVGIPIMPEFARRAAESPAARRSEAIKALAVWDRPETQPATWDPSVSGPWPPPSWPPTWPVPLQGPAPGDAHEDARPIVVFMSSGNAVIEMYESLLGCRTALRLVVVTGRQADIRADLARVPVPARHAVKLLGYVTQMPTLLSCADLLVSKSGGLSVAEAAALSVPMVVLDPIPGQEQRNADVLLEAGAAVKINDLPLLGVKVDAVLRGERRAMMAKAIHALAKPNAAFTIADIILDEQATQVVDVRLSEALVPSRLAAADRVEKLKFVVPRYVLAVAQLAYEDATAALAEVWTPEAQEKAQRAAAELVAVSKGLVEKGIGQAKQIAETLAEQMKEKQLAEQASSRADASRQAADRINYLKTREAELQTLIAQELAAAEEGAPELAAAVDEVSMVAAGLAVVERRNRMASALAQKRKALLLKREGRSAILRRESIANYGVAKAAEIAATKKAAVASKEEERRLERLLTEQNEAGRIAAEAVAAAEAERFSAEQAEAERVAADQSERLAAESAAADAEAARMATAAQAEVERLAAEQAEAELRAADAEAARMATAAQAEKYE</sequence>
<keyword evidence="4" id="KW-0808">Transferase</keyword>
<proteinExistence type="inferred from homology"/>
<dbReference type="EC" id="2.4.1.46" evidence="2"/>
<dbReference type="OrthoDB" id="197763at2759"/>
<evidence type="ECO:0000256" key="2">
    <source>
        <dbReference type="ARBA" id="ARBA00012615"/>
    </source>
</evidence>
<dbReference type="EMBL" id="JWZX01003390">
    <property type="protein sequence ID" value="KOO21095.1"/>
    <property type="molecule type" value="Genomic_DNA"/>
</dbReference>
<feature type="transmembrane region" description="Helical" evidence="7">
    <location>
        <begin position="47"/>
        <end position="65"/>
    </location>
</feature>
<evidence type="ECO:0000259" key="9">
    <source>
        <dbReference type="Pfam" id="PF06925"/>
    </source>
</evidence>
<organism evidence="10 11">
    <name type="scientific">Chrysochromulina tobinii</name>
    <dbReference type="NCBI Taxonomy" id="1460289"/>
    <lineage>
        <taxon>Eukaryota</taxon>
        <taxon>Haptista</taxon>
        <taxon>Haptophyta</taxon>
        <taxon>Prymnesiophyceae</taxon>
        <taxon>Prymnesiales</taxon>
        <taxon>Chrysochromulinaceae</taxon>
        <taxon>Chrysochromulina</taxon>
    </lineage>
</organism>
<dbReference type="InterPro" id="IPR009695">
    <property type="entry name" value="Diacylglyc_glucosyltr_N"/>
</dbReference>
<keyword evidence="6" id="KW-0175">Coiled coil</keyword>
<feature type="domain" description="Glycosyl transferase family 28 C-terminal" evidence="8">
    <location>
        <begin position="463"/>
        <end position="569"/>
    </location>
</feature>
<comment type="caution">
    <text evidence="10">The sequence shown here is derived from an EMBL/GenBank/DDBJ whole genome shotgun (WGS) entry which is preliminary data.</text>
</comment>
<dbReference type="SUPFAM" id="SSF53756">
    <property type="entry name" value="UDP-Glycosyltransferase/glycogen phosphorylase"/>
    <property type="match status" value="1"/>
</dbReference>
<keyword evidence="3" id="KW-0328">Glycosyltransferase</keyword>
<feature type="domain" description="Diacylglycerol glucosyltransferase N-terminal" evidence="9">
    <location>
        <begin position="188"/>
        <end position="368"/>
    </location>
</feature>
<dbReference type="AlphaFoldDB" id="A0A0M0J3J7"/>
<evidence type="ECO:0000256" key="3">
    <source>
        <dbReference type="ARBA" id="ARBA00022676"/>
    </source>
</evidence>
<dbReference type="PANTHER" id="PTHR43025">
    <property type="entry name" value="MONOGALACTOSYLDIACYLGLYCEROL SYNTHASE"/>
    <property type="match status" value="1"/>
</dbReference>
<evidence type="ECO:0000313" key="10">
    <source>
        <dbReference type="EMBL" id="KOO21095.1"/>
    </source>
</evidence>
<dbReference type="GO" id="GO:0031969">
    <property type="term" value="C:chloroplast membrane"/>
    <property type="evidence" value="ECO:0007669"/>
    <property type="project" value="UniProtKB-SubCell"/>
</dbReference>
<dbReference type="Proteomes" id="UP000037460">
    <property type="component" value="Unassembled WGS sequence"/>
</dbReference>
<comment type="subcellular location">
    <subcellularLocation>
        <location evidence="5">Plastid</location>
        <location evidence="5">Chloroplast membrane</location>
    </subcellularLocation>
</comment>
<dbReference type="InterPro" id="IPR050519">
    <property type="entry name" value="Glycosyltransf_28_UgtP"/>
</dbReference>
<feature type="transmembrane region" description="Helical" evidence="7">
    <location>
        <begin position="120"/>
        <end position="140"/>
    </location>
</feature>
<dbReference type="GO" id="GO:0009247">
    <property type="term" value="P:glycolipid biosynthetic process"/>
    <property type="evidence" value="ECO:0007669"/>
    <property type="project" value="InterPro"/>
</dbReference>
<gene>
    <name evidence="10" type="ORF">Ctob_001434</name>
</gene>
<accession>A0A0M0J3J7</accession>
<evidence type="ECO:0000256" key="5">
    <source>
        <dbReference type="ARBA" id="ARBA00046299"/>
    </source>
</evidence>
<evidence type="ECO:0000313" key="11">
    <source>
        <dbReference type="Proteomes" id="UP000037460"/>
    </source>
</evidence>
<feature type="transmembrane region" description="Helical" evidence="7">
    <location>
        <begin position="6"/>
        <end position="27"/>
    </location>
</feature>
<keyword evidence="7" id="KW-0812">Transmembrane</keyword>
<evidence type="ECO:0000256" key="4">
    <source>
        <dbReference type="ARBA" id="ARBA00022679"/>
    </source>
</evidence>
<evidence type="ECO:0000256" key="7">
    <source>
        <dbReference type="SAM" id="Phobius"/>
    </source>
</evidence>
<dbReference type="Gene3D" id="3.40.50.2000">
    <property type="entry name" value="Glycogen Phosphorylase B"/>
    <property type="match status" value="1"/>
</dbReference>
<protein>
    <recommendedName>
        <fullName evidence="2">monogalactosyldiacylglycerol synthase</fullName>
        <ecNumber evidence="2">2.4.1.46</ecNumber>
    </recommendedName>
</protein>
<dbReference type="Pfam" id="PF06925">
    <property type="entry name" value="MGDG_synth"/>
    <property type="match status" value="1"/>
</dbReference>
<evidence type="ECO:0000256" key="1">
    <source>
        <dbReference type="ARBA" id="ARBA00006962"/>
    </source>
</evidence>
<evidence type="ECO:0000256" key="6">
    <source>
        <dbReference type="SAM" id="Coils"/>
    </source>
</evidence>
<keyword evidence="7" id="KW-0472">Membrane</keyword>
<dbReference type="GO" id="GO:0046509">
    <property type="term" value="F:1,2-diacylglycerol 3-beta-galactosyltransferase activity"/>
    <property type="evidence" value="ECO:0007669"/>
    <property type="project" value="UniProtKB-EC"/>
</dbReference>
<dbReference type="Pfam" id="PF04101">
    <property type="entry name" value="Glyco_tran_28_C"/>
    <property type="match status" value="1"/>
</dbReference>
<evidence type="ECO:0000259" key="8">
    <source>
        <dbReference type="Pfam" id="PF04101"/>
    </source>
</evidence>
<name>A0A0M0J3J7_9EUKA</name>
<comment type="similarity">
    <text evidence="1">Belongs to the glycosyltransferase 28 family.</text>
</comment>
<dbReference type="InterPro" id="IPR007235">
    <property type="entry name" value="Glyco_trans_28_C"/>
</dbReference>
<feature type="coiled-coil region" evidence="6">
    <location>
        <begin position="884"/>
        <end position="916"/>
    </location>
</feature>
<keyword evidence="11" id="KW-1185">Reference proteome</keyword>
<reference evidence="11" key="1">
    <citation type="journal article" date="2015" name="PLoS Genet.">
        <title>Genome Sequence and Transcriptome Analyses of Chrysochromulina tobin: Metabolic Tools for Enhanced Algal Fitness in the Prominent Order Prymnesiales (Haptophyceae).</title>
        <authorList>
            <person name="Hovde B.T."/>
            <person name="Deodato C.R."/>
            <person name="Hunsperger H.M."/>
            <person name="Ryken S.A."/>
            <person name="Yost W."/>
            <person name="Jha R.K."/>
            <person name="Patterson J."/>
            <person name="Monnat R.J. Jr."/>
            <person name="Barlow S.B."/>
            <person name="Starkenburg S.R."/>
            <person name="Cattolico R.A."/>
        </authorList>
    </citation>
    <scope>NUCLEOTIDE SEQUENCE</scope>
    <source>
        <strain evidence="11">CCMP291</strain>
    </source>
</reference>